<keyword evidence="3" id="KW-0804">Transcription</keyword>
<dbReference type="PROSITE" id="PS50043">
    <property type="entry name" value="HTH_LUXR_2"/>
    <property type="match status" value="1"/>
</dbReference>
<dbReference type="Gene3D" id="1.25.40.10">
    <property type="entry name" value="Tetratricopeptide repeat domain"/>
    <property type="match status" value="1"/>
</dbReference>
<dbReference type="InterPro" id="IPR059106">
    <property type="entry name" value="WHD_MalT"/>
</dbReference>
<evidence type="ECO:0000259" key="5">
    <source>
        <dbReference type="PROSITE" id="PS50043"/>
    </source>
</evidence>
<proteinExistence type="predicted"/>
<name>A0A326U856_THEHA</name>
<dbReference type="AlphaFoldDB" id="A0A326U856"/>
<gene>
    <name evidence="6" type="ORF">EI42_02345</name>
</gene>
<dbReference type="InterPro" id="IPR027417">
    <property type="entry name" value="P-loop_NTPase"/>
</dbReference>
<dbReference type="PRINTS" id="PR00038">
    <property type="entry name" value="HTHLUXR"/>
</dbReference>
<keyword evidence="7" id="KW-1185">Reference proteome</keyword>
<dbReference type="EMBL" id="QKUF01000006">
    <property type="protein sequence ID" value="PZW31248.1"/>
    <property type="molecule type" value="Genomic_DNA"/>
</dbReference>
<feature type="domain" description="HTH luxR-type" evidence="5">
    <location>
        <begin position="968"/>
        <end position="1033"/>
    </location>
</feature>
<evidence type="ECO:0000313" key="6">
    <source>
        <dbReference type="EMBL" id="PZW31248.1"/>
    </source>
</evidence>
<dbReference type="InterPro" id="IPR036388">
    <property type="entry name" value="WH-like_DNA-bd_sf"/>
</dbReference>
<dbReference type="Proteomes" id="UP000248806">
    <property type="component" value="Unassembled WGS sequence"/>
</dbReference>
<evidence type="ECO:0000256" key="1">
    <source>
        <dbReference type="ARBA" id="ARBA00023015"/>
    </source>
</evidence>
<accession>A0A326U856</accession>
<keyword evidence="1" id="KW-0805">Transcription regulation</keyword>
<evidence type="ECO:0000256" key="4">
    <source>
        <dbReference type="SAM" id="Coils"/>
    </source>
</evidence>
<dbReference type="PROSITE" id="PS00622">
    <property type="entry name" value="HTH_LUXR_1"/>
    <property type="match status" value="1"/>
</dbReference>
<dbReference type="CDD" id="cd06170">
    <property type="entry name" value="LuxR_C_like"/>
    <property type="match status" value="1"/>
</dbReference>
<dbReference type="InterPro" id="IPR041617">
    <property type="entry name" value="TPR_MalT"/>
</dbReference>
<dbReference type="Gene3D" id="3.40.50.300">
    <property type="entry name" value="P-loop containing nucleotide triphosphate hydrolases"/>
    <property type="match status" value="1"/>
</dbReference>
<dbReference type="OrthoDB" id="1806906at2"/>
<dbReference type="PANTHER" id="PTHR44688:SF16">
    <property type="entry name" value="DNA-BINDING TRANSCRIPTIONAL ACTIVATOR DEVR_DOSR"/>
    <property type="match status" value="1"/>
</dbReference>
<feature type="coiled-coil region" evidence="4">
    <location>
        <begin position="892"/>
        <end position="919"/>
    </location>
</feature>
<comment type="caution">
    <text evidence="6">The sequence shown here is derived from an EMBL/GenBank/DDBJ whole genome shotgun (WGS) entry which is preliminary data.</text>
</comment>
<dbReference type="SMART" id="SM00421">
    <property type="entry name" value="HTH_LUXR"/>
    <property type="match status" value="1"/>
</dbReference>
<dbReference type="InterPro" id="IPR000792">
    <property type="entry name" value="Tscrpt_reg_LuxR_C"/>
</dbReference>
<reference evidence="6 7" key="1">
    <citation type="submission" date="2018-06" db="EMBL/GenBank/DDBJ databases">
        <title>Genomic Encyclopedia of Archaeal and Bacterial Type Strains, Phase II (KMG-II): from individual species to whole genera.</title>
        <authorList>
            <person name="Goeker M."/>
        </authorList>
    </citation>
    <scope>NUCLEOTIDE SEQUENCE [LARGE SCALE GENOMIC DNA]</scope>
    <source>
        <strain evidence="6 7">ATCC BAA-1881</strain>
    </source>
</reference>
<dbReference type="Pfam" id="PF25873">
    <property type="entry name" value="WHD_MalT"/>
    <property type="match status" value="1"/>
</dbReference>
<organism evidence="6 7">
    <name type="scientific">Thermosporothrix hazakensis</name>
    <dbReference type="NCBI Taxonomy" id="644383"/>
    <lineage>
        <taxon>Bacteria</taxon>
        <taxon>Bacillati</taxon>
        <taxon>Chloroflexota</taxon>
        <taxon>Ktedonobacteria</taxon>
        <taxon>Ktedonobacterales</taxon>
        <taxon>Thermosporotrichaceae</taxon>
        <taxon>Thermosporothrix</taxon>
    </lineage>
</organism>
<dbReference type="PANTHER" id="PTHR44688">
    <property type="entry name" value="DNA-BINDING TRANSCRIPTIONAL ACTIVATOR DEVR_DOSR"/>
    <property type="match status" value="1"/>
</dbReference>
<dbReference type="Gene3D" id="1.10.10.10">
    <property type="entry name" value="Winged helix-like DNA-binding domain superfamily/Winged helix DNA-binding domain"/>
    <property type="match status" value="1"/>
</dbReference>
<protein>
    <submittedName>
        <fullName evidence="6">LuxR family maltose regulon positive regulatory protein</fullName>
    </submittedName>
</protein>
<evidence type="ECO:0000313" key="7">
    <source>
        <dbReference type="Proteomes" id="UP000248806"/>
    </source>
</evidence>
<dbReference type="SUPFAM" id="SSF46894">
    <property type="entry name" value="C-terminal effector domain of the bipartite response regulators"/>
    <property type="match status" value="1"/>
</dbReference>
<dbReference type="RefSeq" id="WP_111322021.1">
    <property type="nucleotide sequence ID" value="NZ_BIFX01000003.1"/>
</dbReference>
<sequence>MSRANLPLLRFSSHTNEYELVQNHELQVITSSIEWNNISSSLSSFLFEDRNGAQYTIRKEHFQHGDTRWYAYRTLHGRTQKRSLSQTSMLSRDQLETVSALFSPTTRPGHPAPEASLLLETKLHPPLLPASLIERTHLHAQLDTCLTHKLVLLQAPAGFGKTTLVNQWLATRPISRAWVSLDERDNDLLRFWRYIIAACQQLLSPEQQPIGQAVQAQLQRSPADLPTLDTVLTPLLNALAAPSSGGLLVLDDYHVINEPLVHETLAFFVDYLPESTHILLLSRTEPELPLLLWRARGELSELRGADLRFSRAEMSDFLRKILPFSLSDDLLKRLESTIEGWAAGLRLLSLTLARWRTAEAIEQAVYASSTRAPGMLAGEADTLHHSLLDYFASEILATQPEPIQLFLLQTSILDRLCAPLCNAVTESEQGADLLETIDRAGLFLDELEGPGRWYRYHALFAEAMRREAARRLGETALQALLLRASEWYEREAYLTEAIDAAWLASDLERVATLIEQANRRNYNEPHTIQRWLHHFPENLLQAHPLLCLLLATELCFPIQLRLAQKAVSRDELLQATEQDRARSEALLQRAEKIWRDMGQFPWIGAIYAHRALHALTLNEPFSLVIQHAKQALHYFQGFETTDPRLFMYRASVQHFYSIEQIRLGAIDEAQRLLTLAQKDLVPPENRFLATDIQLMQGRCALLQGKLHEAHNLFHDLLSVSEDISDAEMHIDILLNLASIAFERNELDATERLASEALQMAQTNPIQAFIDRAKLALALVQYARGEMQAALAHLEALQAVPQQDESPNHFQLPLLVHEWVQRLRLASGKLHALPEPDKTSPSFALYLRDGILLGRLWLAQGRYQEAIRQFTTLLPEACKHLQLYRVAELRLLLALAYNACKQEQQALERLRQTLLQTAHEGCIRLYLNEGAPLLHLLRVILPSVQHDAILRPYIQRILEAAHSGEKRTDSQLLEPLSLQEERVLRLLAAGWNNQDIADEMIISVNTVKYHIKRLYQKLGVSNRTQAGEVAHRLGL</sequence>
<dbReference type="InterPro" id="IPR011990">
    <property type="entry name" value="TPR-like_helical_dom_sf"/>
</dbReference>
<dbReference type="GO" id="GO:0003677">
    <property type="term" value="F:DNA binding"/>
    <property type="evidence" value="ECO:0007669"/>
    <property type="project" value="UniProtKB-KW"/>
</dbReference>
<dbReference type="Pfam" id="PF17874">
    <property type="entry name" value="TPR_MalT"/>
    <property type="match status" value="1"/>
</dbReference>
<dbReference type="SUPFAM" id="SSF48452">
    <property type="entry name" value="TPR-like"/>
    <property type="match status" value="1"/>
</dbReference>
<keyword evidence="2" id="KW-0238">DNA-binding</keyword>
<dbReference type="SUPFAM" id="SSF52540">
    <property type="entry name" value="P-loop containing nucleoside triphosphate hydrolases"/>
    <property type="match status" value="1"/>
</dbReference>
<evidence type="ECO:0000256" key="2">
    <source>
        <dbReference type="ARBA" id="ARBA00023125"/>
    </source>
</evidence>
<evidence type="ECO:0000256" key="3">
    <source>
        <dbReference type="ARBA" id="ARBA00023163"/>
    </source>
</evidence>
<dbReference type="Pfam" id="PF00196">
    <property type="entry name" value="GerE"/>
    <property type="match status" value="1"/>
</dbReference>
<dbReference type="GO" id="GO:0006355">
    <property type="term" value="P:regulation of DNA-templated transcription"/>
    <property type="evidence" value="ECO:0007669"/>
    <property type="project" value="InterPro"/>
</dbReference>
<dbReference type="InterPro" id="IPR016032">
    <property type="entry name" value="Sig_transdc_resp-reg_C-effctor"/>
</dbReference>
<keyword evidence="4" id="KW-0175">Coiled coil</keyword>